<feature type="compositionally biased region" description="Basic and acidic residues" evidence="3">
    <location>
        <begin position="215"/>
        <end position="225"/>
    </location>
</feature>
<reference evidence="5" key="1">
    <citation type="submission" date="2022-08" db="UniProtKB">
        <authorList>
            <consortium name="EnsemblMetazoa"/>
        </authorList>
    </citation>
    <scope>IDENTIFICATION</scope>
    <source>
        <strain evidence="5">05x7-T-G4-1.051#20</strain>
    </source>
</reference>
<evidence type="ECO:0000256" key="1">
    <source>
        <dbReference type="ARBA" id="ARBA00023242"/>
    </source>
</evidence>
<comment type="subcellular location">
    <subcellularLocation>
        <location evidence="2">Nucleus</location>
    </subcellularLocation>
</comment>
<dbReference type="EnsemblMetazoa" id="G11635.1">
    <property type="protein sequence ID" value="G11635.1:cds"/>
    <property type="gene ID" value="G11635"/>
</dbReference>
<feature type="compositionally biased region" description="Basic and acidic residues" evidence="3">
    <location>
        <begin position="180"/>
        <end position="190"/>
    </location>
</feature>
<dbReference type="Gene3D" id="2.60.40.1970">
    <property type="entry name" value="YEATS domain"/>
    <property type="match status" value="1"/>
</dbReference>
<sequence length="236" mass="26448">MSTQNCAVQVKIELGHRATVKKIRSPEGFTHDWTVYVRGPENCNISYFIEKVVFNLHGSFHNPKRVLTEPPYAVQEQGYAGFELPIDIYFKNKEEPRKIRFKYDLFLKLEDCPPVNHIRCEKLTFQNPTDEFKKKLLKAGGVLVGPSGEPLVPMGEFTEIFDAPISLDSSKRPPKSSHIPSKEKTSKEKSSSSSKLSSKTSATHGVSSSTSKDSLSTEERKEKAVTQRGKSAETTP</sequence>
<dbReference type="Pfam" id="PF03366">
    <property type="entry name" value="YEATS"/>
    <property type="match status" value="1"/>
</dbReference>
<organism evidence="5 6">
    <name type="scientific">Magallana gigas</name>
    <name type="common">Pacific oyster</name>
    <name type="synonym">Crassostrea gigas</name>
    <dbReference type="NCBI Taxonomy" id="29159"/>
    <lineage>
        <taxon>Eukaryota</taxon>
        <taxon>Metazoa</taxon>
        <taxon>Spiralia</taxon>
        <taxon>Lophotrochozoa</taxon>
        <taxon>Mollusca</taxon>
        <taxon>Bivalvia</taxon>
        <taxon>Autobranchia</taxon>
        <taxon>Pteriomorphia</taxon>
        <taxon>Ostreida</taxon>
        <taxon>Ostreoidea</taxon>
        <taxon>Ostreidae</taxon>
        <taxon>Magallana</taxon>
    </lineage>
</organism>
<evidence type="ECO:0000259" key="4">
    <source>
        <dbReference type="PROSITE" id="PS51037"/>
    </source>
</evidence>
<keyword evidence="6" id="KW-1185">Reference proteome</keyword>
<evidence type="ECO:0000256" key="2">
    <source>
        <dbReference type="PROSITE-ProRule" id="PRU00376"/>
    </source>
</evidence>
<dbReference type="InterPro" id="IPR038704">
    <property type="entry name" value="YEAST_sf"/>
</dbReference>
<evidence type="ECO:0000256" key="3">
    <source>
        <dbReference type="SAM" id="MobiDB-lite"/>
    </source>
</evidence>
<feature type="compositionally biased region" description="Low complexity" evidence="3">
    <location>
        <begin position="191"/>
        <end position="214"/>
    </location>
</feature>
<evidence type="ECO:0000313" key="5">
    <source>
        <dbReference type="EnsemblMetazoa" id="G11635.1:cds"/>
    </source>
</evidence>
<feature type="domain" description="YEATS" evidence="4">
    <location>
        <begin position="2"/>
        <end position="139"/>
    </location>
</feature>
<dbReference type="InterPro" id="IPR052790">
    <property type="entry name" value="YEATS_domain"/>
</dbReference>
<feature type="region of interest" description="Disordered" evidence="3">
    <location>
        <begin position="165"/>
        <end position="236"/>
    </location>
</feature>
<dbReference type="GO" id="GO:0003682">
    <property type="term" value="F:chromatin binding"/>
    <property type="evidence" value="ECO:0007669"/>
    <property type="project" value="TreeGrafter"/>
</dbReference>
<dbReference type="Proteomes" id="UP000005408">
    <property type="component" value="Unassembled WGS sequence"/>
</dbReference>
<accession>A0A8W8HYY6</accession>
<protein>
    <recommendedName>
        <fullName evidence="4">YEATS domain-containing protein</fullName>
    </recommendedName>
</protein>
<dbReference type="PANTHER" id="PTHR47827:SF3">
    <property type="entry name" value="AF-9 ANC1 HOMOLOGY DOMAIN-CONTAINING PROTEIN"/>
    <property type="match status" value="1"/>
</dbReference>
<dbReference type="AlphaFoldDB" id="A0A8W8HYY6"/>
<dbReference type="GO" id="GO:0045893">
    <property type="term" value="P:positive regulation of DNA-templated transcription"/>
    <property type="evidence" value="ECO:0007669"/>
    <property type="project" value="TreeGrafter"/>
</dbReference>
<dbReference type="GO" id="GO:0008023">
    <property type="term" value="C:transcription elongation factor complex"/>
    <property type="evidence" value="ECO:0007669"/>
    <property type="project" value="TreeGrafter"/>
</dbReference>
<name>A0A8W8HYY6_MAGGI</name>
<evidence type="ECO:0000313" key="6">
    <source>
        <dbReference type="Proteomes" id="UP000005408"/>
    </source>
</evidence>
<dbReference type="PROSITE" id="PS51037">
    <property type="entry name" value="YEATS"/>
    <property type="match status" value="1"/>
</dbReference>
<keyword evidence="1 2" id="KW-0539">Nucleus</keyword>
<dbReference type="PANTHER" id="PTHR47827">
    <property type="entry name" value="AHD DOMAIN-CONTAINING PROTEIN"/>
    <property type="match status" value="1"/>
</dbReference>
<proteinExistence type="predicted"/>
<dbReference type="CDD" id="cd16906">
    <property type="entry name" value="YEATS_AF-9_like"/>
    <property type="match status" value="1"/>
</dbReference>
<dbReference type="InterPro" id="IPR055129">
    <property type="entry name" value="YEATS_dom"/>
</dbReference>